<gene>
    <name evidence="1" type="ORF">PSTG_14037</name>
</gene>
<sequence>MIDQTEEANSKKELQVELRSGLLPSMRDQLINLRQIIDLESDFSQQDPTSRYQLVCGIQSGIVVTYNQIKTLRNSNFTDYTGSPATSAMIS</sequence>
<dbReference type="AlphaFoldDB" id="A0A0L0UZS3"/>
<reference evidence="2" key="1">
    <citation type="submission" date="2014-03" db="EMBL/GenBank/DDBJ databases">
        <title>The Genome Sequence of Puccinia striiformis f. sp. tritici PST-78.</title>
        <authorList>
            <consortium name="The Broad Institute Genome Sequencing Platform"/>
            <person name="Cuomo C."/>
            <person name="Hulbert S."/>
            <person name="Chen X."/>
            <person name="Walker B."/>
            <person name="Young S.K."/>
            <person name="Zeng Q."/>
            <person name="Gargeya S."/>
            <person name="Fitzgerald M."/>
            <person name="Haas B."/>
            <person name="Abouelleil A."/>
            <person name="Alvarado L."/>
            <person name="Arachchi H.M."/>
            <person name="Berlin A.M."/>
            <person name="Chapman S.B."/>
            <person name="Goldberg J."/>
            <person name="Griggs A."/>
            <person name="Gujja S."/>
            <person name="Hansen M."/>
            <person name="Howarth C."/>
            <person name="Imamovic A."/>
            <person name="Larimer J."/>
            <person name="McCowan C."/>
            <person name="Montmayeur A."/>
            <person name="Murphy C."/>
            <person name="Neiman D."/>
            <person name="Pearson M."/>
            <person name="Priest M."/>
            <person name="Roberts A."/>
            <person name="Saif S."/>
            <person name="Shea T."/>
            <person name="Sisk P."/>
            <person name="Sykes S."/>
            <person name="Wortman J."/>
            <person name="Nusbaum C."/>
            <person name="Birren B."/>
        </authorList>
    </citation>
    <scope>NUCLEOTIDE SEQUENCE [LARGE SCALE GENOMIC DNA]</scope>
    <source>
        <strain evidence="2">race PST-78</strain>
    </source>
</reference>
<name>A0A0L0UZS3_9BASI</name>
<comment type="caution">
    <text evidence="1">The sequence shown here is derived from an EMBL/GenBank/DDBJ whole genome shotgun (WGS) entry which is preliminary data.</text>
</comment>
<accession>A0A0L0UZS3</accession>
<dbReference type="Proteomes" id="UP000054564">
    <property type="component" value="Unassembled WGS sequence"/>
</dbReference>
<evidence type="ECO:0000313" key="1">
    <source>
        <dbReference type="EMBL" id="KNE92527.1"/>
    </source>
</evidence>
<dbReference type="EMBL" id="AJIL01000161">
    <property type="protein sequence ID" value="KNE92527.1"/>
    <property type="molecule type" value="Genomic_DNA"/>
</dbReference>
<protein>
    <submittedName>
        <fullName evidence="1">Uncharacterized protein</fullName>
    </submittedName>
</protein>
<proteinExistence type="predicted"/>
<organism evidence="1 2">
    <name type="scientific">Puccinia striiformis f. sp. tritici PST-78</name>
    <dbReference type="NCBI Taxonomy" id="1165861"/>
    <lineage>
        <taxon>Eukaryota</taxon>
        <taxon>Fungi</taxon>
        <taxon>Dikarya</taxon>
        <taxon>Basidiomycota</taxon>
        <taxon>Pucciniomycotina</taxon>
        <taxon>Pucciniomycetes</taxon>
        <taxon>Pucciniales</taxon>
        <taxon>Pucciniaceae</taxon>
        <taxon>Puccinia</taxon>
    </lineage>
</organism>
<evidence type="ECO:0000313" key="2">
    <source>
        <dbReference type="Proteomes" id="UP000054564"/>
    </source>
</evidence>
<keyword evidence="2" id="KW-1185">Reference proteome</keyword>